<dbReference type="SUPFAM" id="SSF81606">
    <property type="entry name" value="PP2C-like"/>
    <property type="match status" value="1"/>
</dbReference>
<evidence type="ECO:0000259" key="5">
    <source>
        <dbReference type="SMART" id="SM00331"/>
    </source>
</evidence>
<dbReference type="PANTHER" id="PTHR43156:SF2">
    <property type="entry name" value="STAGE II SPORULATION PROTEIN E"/>
    <property type="match status" value="1"/>
</dbReference>
<feature type="domain" description="GAF" evidence="4">
    <location>
        <begin position="159"/>
        <end position="289"/>
    </location>
</feature>
<dbReference type="Gene3D" id="3.30.565.10">
    <property type="entry name" value="Histidine kinase-like ATPase, C-terminal domain"/>
    <property type="match status" value="1"/>
</dbReference>
<feature type="region of interest" description="Disordered" evidence="2">
    <location>
        <begin position="1"/>
        <end position="24"/>
    </location>
</feature>
<feature type="domain" description="PPM-type phosphatase" evidence="5">
    <location>
        <begin position="320"/>
        <end position="535"/>
    </location>
</feature>
<dbReference type="InterPro" id="IPR036457">
    <property type="entry name" value="PPM-type-like_dom_sf"/>
</dbReference>
<accession>A0ABQ3VUX8</accession>
<dbReference type="InterPro" id="IPR001932">
    <property type="entry name" value="PPM-type_phosphatase-like_dom"/>
</dbReference>
<dbReference type="Gene3D" id="3.30.450.40">
    <property type="match status" value="1"/>
</dbReference>
<dbReference type="Pfam" id="PF01590">
    <property type="entry name" value="GAF"/>
    <property type="match status" value="1"/>
</dbReference>
<dbReference type="InterPro" id="IPR029016">
    <property type="entry name" value="GAF-like_dom_sf"/>
</dbReference>
<evidence type="ECO:0008006" key="8">
    <source>
        <dbReference type="Google" id="ProtNLM"/>
    </source>
</evidence>
<feature type="transmembrane region" description="Helical" evidence="3">
    <location>
        <begin position="28"/>
        <end position="47"/>
    </location>
</feature>
<dbReference type="Gene3D" id="3.60.40.10">
    <property type="entry name" value="PPM-type phosphatase domain"/>
    <property type="match status" value="1"/>
</dbReference>
<keyword evidence="3" id="KW-0472">Membrane</keyword>
<feature type="transmembrane region" description="Helical" evidence="3">
    <location>
        <begin position="82"/>
        <end position="103"/>
    </location>
</feature>
<dbReference type="PANTHER" id="PTHR43156">
    <property type="entry name" value="STAGE II SPORULATION PROTEIN E-RELATED"/>
    <property type="match status" value="1"/>
</dbReference>
<evidence type="ECO:0000256" key="1">
    <source>
        <dbReference type="ARBA" id="ARBA00022801"/>
    </source>
</evidence>
<dbReference type="EMBL" id="BNJJ01000039">
    <property type="protein sequence ID" value="GHO89556.1"/>
    <property type="molecule type" value="Genomic_DNA"/>
</dbReference>
<keyword evidence="7" id="KW-1185">Reference proteome</keyword>
<dbReference type="Pfam" id="PF13581">
    <property type="entry name" value="HATPase_c_2"/>
    <property type="match status" value="1"/>
</dbReference>
<keyword evidence="3" id="KW-0812">Transmembrane</keyword>
<dbReference type="Proteomes" id="UP000635565">
    <property type="component" value="Unassembled WGS sequence"/>
</dbReference>
<comment type="caution">
    <text evidence="6">The sequence shown here is derived from an EMBL/GenBank/DDBJ whole genome shotgun (WGS) entry which is preliminary data.</text>
</comment>
<sequence>MLAFQVTTRKVKPPHASRRPSTRRRQRWYTIARISGAICLVGVLTGLSRLLGLSLWFFTLLPVSMSLIVARHHYYHRNTFFLTAGVALVYFGGITALQLLVHSPGTPEIIVVTTTLMMAVLFEPVRAAIQRVMERRLHLSDELVQAIEAFSSTLREEIDLDQVRERFLDVVQRTMQPESVSLWLHTTLNAEKMITIDDTDPFIAYVLRHIGIVELERLQLPSPVVQQLRQEGIEMTLPLISQGELLGLLNLGSRLNEREYTRENRSLLNTLAAQVAPALRVAQLVQAQQIQVREHARIEQELQTARQIQHSLLPEQVPQLAGWQFAPYYQPAKEVGGDFYDFLTFEDESHLGIVIGDVTGKGVPAALVMATTCTMLRTAAQSTVSPGEVLARVNELLAARIPPGMFVTCFYALLDLQTGRLCYANAGHDWPFHWGKHSVAELQATGMPLGMMPGTHYDEQETCLLPGENILLYSDGLVEAHNARHDLFGLTRLRTLIEAHAEDSSLIPVLLNELTTFTEDGWEQEDDVTLVVLQRAPLAITTREQIQDGWRELGLWSIASAPGNEREAMALVAEAVRPLGLSSEQLARLESAIAETVMNAIEHGNQSRPEVPVTLQVFASEDALIVRIRDEGQYQPTSAIEEYEEPDLFAKLAERQTPRGWGLFLIRNLVDEMHCSGDDHHHVVELILYVTEHHREEDALCLK</sequence>
<dbReference type="SMART" id="SM00065">
    <property type="entry name" value="GAF"/>
    <property type="match status" value="1"/>
</dbReference>
<dbReference type="CDD" id="cd16936">
    <property type="entry name" value="HATPase_RsbW-like"/>
    <property type="match status" value="1"/>
</dbReference>
<dbReference type="RefSeq" id="WP_201367124.1">
    <property type="nucleotide sequence ID" value="NZ_BNJJ01000039.1"/>
</dbReference>
<organism evidence="6 7">
    <name type="scientific">Dictyobacter formicarum</name>
    <dbReference type="NCBI Taxonomy" id="2778368"/>
    <lineage>
        <taxon>Bacteria</taxon>
        <taxon>Bacillati</taxon>
        <taxon>Chloroflexota</taxon>
        <taxon>Ktedonobacteria</taxon>
        <taxon>Ktedonobacterales</taxon>
        <taxon>Dictyobacteraceae</taxon>
        <taxon>Dictyobacter</taxon>
    </lineage>
</organism>
<dbReference type="InterPro" id="IPR052016">
    <property type="entry name" value="Bact_Sigma-Reg"/>
</dbReference>
<evidence type="ECO:0000256" key="2">
    <source>
        <dbReference type="SAM" id="MobiDB-lite"/>
    </source>
</evidence>
<dbReference type="SUPFAM" id="SSF55874">
    <property type="entry name" value="ATPase domain of HSP90 chaperone/DNA topoisomerase II/histidine kinase"/>
    <property type="match status" value="1"/>
</dbReference>
<reference evidence="6 7" key="1">
    <citation type="journal article" date="2021" name="Int. J. Syst. Evol. Microbiol.">
        <title>Reticulibacter mediterranei gen. nov., sp. nov., within the new family Reticulibacteraceae fam. nov., and Ktedonospora formicarum gen. nov., sp. nov., Ktedonobacter robiniae sp. nov., Dictyobacter formicarum sp. nov. and Dictyobacter arantiisoli sp. nov., belonging to the class Ktedonobacteria.</title>
        <authorList>
            <person name="Yabe S."/>
            <person name="Zheng Y."/>
            <person name="Wang C.M."/>
            <person name="Sakai Y."/>
            <person name="Abe K."/>
            <person name="Yokota A."/>
            <person name="Donadio S."/>
            <person name="Cavaletti L."/>
            <person name="Monciardini P."/>
        </authorList>
    </citation>
    <scope>NUCLEOTIDE SEQUENCE [LARGE SCALE GENOMIC DNA]</scope>
    <source>
        <strain evidence="6 7">SOSP1-9</strain>
    </source>
</reference>
<dbReference type="SUPFAM" id="SSF55781">
    <property type="entry name" value="GAF domain-like"/>
    <property type="match status" value="1"/>
</dbReference>
<evidence type="ECO:0000256" key="3">
    <source>
        <dbReference type="SAM" id="Phobius"/>
    </source>
</evidence>
<keyword evidence="3" id="KW-1133">Transmembrane helix</keyword>
<feature type="transmembrane region" description="Helical" evidence="3">
    <location>
        <begin position="53"/>
        <end position="70"/>
    </location>
</feature>
<proteinExistence type="predicted"/>
<dbReference type="InterPro" id="IPR036890">
    <property type="entry name" value="HATPase_C_sf"/>
</dbReference>
<feature type="compositionally biased region" description="Basic residues" evidence="2">
    <location>
        <begin position="9"/>
        <end position="24"/>
    </location>
</feature>
<evidence type="ECO:0000259" key="4">
    <source>
        <dbReference type="SMART" id="SM00065"/>
    </source>
</evidence>
<name>A0ABQ3VUX8_9CHLR</name>
<dbReference type="InterPro" id="IPR003594">
    <property type="entry name" value="HATPase_dom"/>
</dbReference>
<gene>
    <name evidence="6" type="ORF">KSZ_75620</name>
</gene>
<evidence type="ECO:0000313" key="6">
    <source>
        <dbReference type="EMBL" id="GHO89556.1"/>
    </source>
</evidence>
<evidence type="ECO:0000313" key="7">
    <source>
        <dbReference type="Proteomes" id="UP000635565"/>
    </source>
</evidence>
<keyword evidence="1" id="KW-0378">Hydrolase</keyword>
<protein>
    <recommendedName>
        <fullName evidence="8">PPM-type phosphatase domain-containing protein</fullName>
    </recommendedName>
</protein>
<dbReference type="InterPro" id="IPR003018">
    <property type="entry name" value="GAF"/>
</dbReference>
<dbReference type="SMART" id="SM00331">
    <property type="entry name" value="PP2C_SIG"/>
    <property type="match status" value="1"/>
</dbReference>
<dbReference type="Pfam" id="PF07228">
    <property type="entry name" value="SpoIIE"/>
    <property type="match status" value="1"/>
</dbReference>